<name>A0A7S2WN76_9STRA</name>
<evidence type="ECO:0000256" key="3">
    <source>
        <dbReference type="ARBA" id="ARBA00022763"/>
    </source>
</evidence>
<feature type="domain" description="Proteasome activator complex subunit 4 C-terminal" evidence="5">
    <location>
        <begin position="1665"/>
        <end position="1742"/>
    </location>
</feature>
<dbReference type="InterPro" id="IPR016024">
    <property type="entry name" value="ARM-type_fold"/>
</dbReference>
<evidence type="ECO:0000256" key="4">
    <source>
        <dbReference type="ARBA" id="ARBA00023204"/>
    </source>
</evidence>
<dbReference type="GO" id="GO:0006281">
    <property type="term" value="P:DNA repair"/>
    <property type="evidence" value="ECO:0007669"/>
    <property type="project" value="UniProtKB-KW"/>
</dbReference>
<dbReference type="Gene3D" id="1.25.10.10">
    <property type="entry name" value="Leucine-rich Repeat Variant"/>
    <property type="match status" value="1"/>
</dbReference>
<dbReference type="GO" id="GO:0005829">
    <property type="term" value="C:cytosol"/>
    <property type="evidence" value="ECO:0007669"/>
    <property type="project" value="TreeGrafter"/>
</dbReference>
<dbReference type="PANTHER" id="PTHR32170">
    <property type="entry name" value="PROTEASOME ACTIVATOR COMPLEX SUBUNIT 4"/>
    <property type="match status" value="1"/>
</dbReference>
<evidence type="ECO:0000259" key="6">
    <source>
        <dbReference type="Pfam" id="PF16507"/>
    </source>
</evidence>
<protein>
    <recommendedName>
        <fullName evidence="8">Proteasome activator complex subunit 4 C-terminal domain-containing protein</fullName>
    </recommendedName>
</protein>
<dbReference type="Pfam" id="PF11919">
    <property type="entry name" value="PSME4_C"/>
    <property type="match status" value="1"/>
</dbReference>
<sequence>METSVLAAGLLERSASASPKVLEGVLEDMKTASLTGNMKLCTIATRRLNVYMTLDGQLTLAQCADAVNMLFSLLKKEESSLFSNTKVLRALGTLLSEKRAGLGRLLKFGWKDLYDLIEFFHIRKERAYNLGSSSIRASHAERLRAVCVAARKFYGPESVVPVCEFAELFMGDSLSRDLFHGQMILTLFLPSVEGGEYEPYFSKWIYTYWDQISNCAEWDGGWLRIITRALKWGHQLLPNLVHADPGVIQVLFRRIQSALSLASPTGLNLPRRTTRLASLTDFATKGNGIEYAPKLAVQLIGHGSAVDFFALKPEELSQLTFSSKSAVELEACVQNAPHGVSCGMLHLQRLLLSIDTLFHPHNEGSHTSNVARFLEALTTSFSKRVGRACVEGSTIEPFSDADKEVFVESVLSLATMGMYFRGRLMVHCAQPCIGNLAYLSPHRVANKFIPLIFEGLDPMNLTQTHQAPAAMKMLTVLVQPLTQTRCTLFTEALPEVLLLTLPGLDPNDMVKTMSTFMLYHVVLSWIPIIDVETEGLGYPDTSPEALKSYGFDDPEVERAAAQGGDRCKDAMWRGNAVLVEWGLCCLDQLFAYIDNLVKSATGGVQEQLDNALHTSLVIVARLLFSQMSPSVRQQAGKKTNIWALNSCNVDALSESKNLIAAYVQGIVALDDSHTMKEVVIKGLFEPMLDLIRDPDTSVRRLKWSLSIVGAIARGSGEYIIPYRAAISATIDLALAHEDSEVQTLGGQLLRRTIRGLSESDCTNYASTNATSPLDYAKLAVSWAASETWRETSKNIRWNVPTEQSLSEAQHWKTMYLNKFLECIDKKIQDNDTTSKGFRNDLKCLLQVVRGSVSMMTTLNERRDLIVRFCGILDWTLQHRESDATSQGSLISILDTLVICFGSQTKNRSKLTGRHIWLRYMREVMVSGAYVAEKNWRCKFDKIKDMEDVLCPRYHHIEETRLLNLAQRHELAYEMTREAKAVSDEAYMHVLFNTLMEANKHDWVATREATQKCARNLITRAPWFGKPKVELTLIPRLGEKEDFATIAGAVSLMRWNKVFRWVSTDWNLLDAFYRTVVFNSSVDGFPEHKQKNVSEGVQRLIVSMLNAWSIIPCDEKETEIRLALVKDLIMVKDQSWRQELVISTLLGTLFRAGDRNVEVVQWILQRTKSDIQPLRTVALSAFVQMLAKATIEERTFLVNALELSNDKLFFKSLAETMSQNHTQADSTNNLRQRSNWSAGVSETLRLSRFPGSKFYPETCVPSHSKMFKTSHKLMVQFLSEAIGTDNCVETIVELINGLLSEDTDHAEHKSRVCAAVEIFSGFAAVHGYTQNMVEVLNGTFLEVSLESADMWLDAFRLCGKDTLCFLNDYTDKLSVMMNDRGESAPYVVQANLFRLVRTLIYEVKPTNEAEVERFRGICISVLQLIVNNAPHTYEVVRKELARTFVTLQDINVRRENLNLPISESIQRLLKQCDESVRSKETSDTTRAIETVIFLAASLVLTNGLAMESSILEFFPLVISSQKHPHIEISKKAQLAASCLASITFSSHEKSLEAIALLSELSSQFEDNWSSRSTIVQLFGSLVTLNFPLMGYAVAGIHARKEIEQFLRDGQVEVQNASCAILMRLLNSYSKTSPSLTTTRDRYLKLAATKVLRSEYKTEDGKNKLKKRLTGVLGMTAVVNAFPYSIPFPGTVVALAKRTGDPGLVGQSAKYAIADFRRTQADSWEKNKHVFTSNELDDLQDVSYSGSHT</sequence>
<keyword evidence="4" id="KW-0234">DNA repair</keyword>
<dbReference type="InterPro" id="IPR035309">
    <property type="entry name" value="PSME4"/>
</dbReference>
<evidence type="ECO:0000256" key="1">
    <source>
        <dbReference type="ARBA" id="ARBA00005739"/>
    </source>
</evidence>
<dbReference type="GO" id="GO:0070628">
    <property type="term" value="F:proteasome binding"/>
    <property type="evidence" value="ECO:0007669"/>
    <property type="project" value="InterPro"/>
</dbReference>
<evidence type="ECO:0000313" key="7">
    <source>
        <dbReference type="EMBL" id="CAD9696455.1"/>
    </source>
</evidence>
<evidence type="ECO:0000256" key="2">
    <source>
        <dbReference type="ARBA" id="ARBA00022737"/>
    </source>
</evidence>
<organism evidence="7">
    <name type="scientific">Mucochytrium quahogii</name>
    <dbReference type="NCBI Taxonomy" id="96639"/>
    <lineage>
        <taxon>Eukaryota</taxon>
        <taxon>Sar</taxon>
        <taxon>Stramenopiles</taxon>
        <taxon>Bigyra</taxon>
        <taxon>Labyrinthulomycetes</taxon>
        <taxon>Thraustochytrida</taxon>
        <taxon>Thraustochytriidae</taxon>
        <taxon>Mucochytrium</taxon>
    </lineage>
</organism>
<dbReference type="Pfam" id="PF16507">
    <property type="entry name" value="HEAT_PSME4_mid"/>
    <property type="match status" value="1"/>
</dbReference>
<accession>A0A7S2WN76</accession>
<dbReference type="EMBL" id="HBHK01020257">
    <property type="protein sequence ID" value="CAD9696455.1"/>
    <property type="molecule type" value="Transcribed_RNA"/>
</dbReference>
<dbReference type="InterPro" id="IPR021843">
    <property type="entry name" value="PSME4_C"/>
</dbReference>
<proteinExistence type="inferred from homology"/>
<comment type="similarity">
    <text evidence="1">Belongs to the BLM10 family.</text>
</comment>
<dbReference type="InterPro" id="IPR011989">
    <property type="entry name" value="ARM-like"/>
</dbReference>
<dbReference type="GO" id="GO:0016504">
    <property type="term" value="F:peptidase activator activity"/>
    <property type="evidence" value="ECO:0007669"/>
    <property type="project" value="InterPro"/>
</dbReference>
<gene>
    <name evidence="7" type="ORF">QSP1433_LOCUS12858</name>
</gene>
<dbReference type="GO" id="GO:0005634">
    <property type="term" value="C:nucleus"/>
    <property type="evidence" value="ECO:0007669"/>
    <property type="project" value="TreeGrafter"/>
</dbReference>
<reference evidence="7" key="1">
    <citation type="submission" date="2021-01" db="EMBL/GenBank/DDBJ databases">
        <authorList>
            <person name="Corre E."/>
            <person name="Pelletier E."/>
            <person name="Niang G."/>
            <person name="Scheremetjew M."/>
            <person name="Finn R."/>
            <person name="Kale V."/>
            <person name="Holt S."/>
            <person name="Cochrane G."/>
            <person name="Meng A."/>
            <person name="Brown T."/>
            <person name="Cohen L."/>
        </authorList>
    </citation>
    <scope>NUCLEOTIDE SEQUENCE</scope>
    <source>
        <strain evidence="7">NY070348D</strain>
    </source>
</reference>
<feature type="domain" description="Proteasome activator Blm10 middle HEAT repeats region" evidence="6">
    <location>
        <begin position="347"/>
        <end position="858"/>
    </location>
</feature>
<evidence type="ECO:0008006" key="8">
    <source>
        <dbReference type="Google" id="ProtNLM"/>
    </source>
</evidence>
<dbReference type="SUPFAM" id="SSF48371">
    <property type="entry name" value="ARM repeat"/>
    <property type="match status" value="2"/>
</dbReference>
<dbReference type="GO" id="GO:0010499">
    <property type="term" value="P:proteasomal ubiquitin-independent protein catabolic process"/>
    <property type="evidence" value="ECO:0007669"/>
    <property type="project" value="TreeGrafter"/>
</dbReference>
<evidence type="ECO:0000259" key="5">
    <source>
        <dbReference type="Pfam" id="PF11919"/>
    </source>
</evidence>
<keyword evidence="3" id="KW-0227">DNA damage</keyword>
<keyword evidence="2" id="KW-0677">Repeat</keyword>
<dbReference type="InterPro" id="IPR032430">
    <property type="entry name" value="Blm10_mid"/>
</dbReference>
<dbReference type="PANTHER" id="PTHR32170:SF3">
    <property type="entry name" value="PROTEASOME ACTIVATOR COMPLEX SUBUNIT 4"/>
    <property type="match status" value="1"/>
</dbReference>